<evidence type="ECO:0000256" key="5">
    <source>
        <dbReference type="ARBA" id="ARBA00023267"/>
    </source>
</evidence>
<keyword evidence="4 6" id="KW-0067">ATP-binding</keyword>
<evidence type="ECO:0000256" key="6">
    <source>
        <dbReference type="PROSITE-ProRule" id="PRU00409"/>
    </source>
</evidence>
<dbReference type="PANTHER" id="PTHR43778">
    <property type="entry name" value="PYRUVATE CARBOXYLASE"/>
    <property type="match status" value="1"/>
</dbReference>
<dbReference type="Pfam" id="PF02436">
    <property type="entry name" value="PYC_OADA"/>
    <property type="match status" value="1"/>
</dbReference>
<dbReference type="CDD" id="cd07937">
    <property type="entry name" value="DRE_TIM_PC_TC_5S"/>
    <property type="match status" value="1"/>
</dbReference>
<evidence type="ECO:0000259" key="9">
    <source>
        <dbReference type="PROSITE" id="PS50979"/>
    </source>
</evidence>
<dbReference type="InterPro" id="IPR000089">
    <property type="entry name" value="Biotin_lipoyl"/>
</dbReference>
<name>A0A0J7KJV2_LASNI</name>
<evidence type="ECO:0000256" key="4">
    <source>
        <dbReference type="ARBA" id="ARBA00022840"/>
    </source>
</evidence>
<dbReference type="Gene3D" id="2.40.50.100">
    <property type="match status" value="1"/>
</dbReference>
<keyword evidence="2" id="KW-0436">Ligase</keyword>
<dbReference type="Gene3D" id="3.30.470.20">
    <property type="entry name" value="ATP-grasp fold, B domain"/>
    <property type="match status" value="1"/>
</dbReference>
<dbReference type="SUPFAM" id="SSF89000">
    <property type="entry name" value="post-HMGL domain-like"/>
    <property type="match status" value="1"/>
</dbReference>
<evidence type="ECO:0000313" key="11">
    <source>
        <dbReference type="EMBL" id="KMQ90531.1"/>
    </source>
</evidence>
<dbReference type="NCBIfam" id="NF009554">
    <property type="entry name" value="PRK12999.1"/>
    <property type="match status" value="1"/>
</dbReference>
<dbReference type="InterPro" id="IPR005482">
    <property type="entry name" value="Biotin_COase_C"/>
</dbReference>
<dbReference type="Pfam" id="PF00682">
    <property type="entry name" value="HMGL-like"/>
    <property type="match status" value="1"/>
</dbReference>
<dbReference type="GO" id="GO:0006094">
    <property type="term" value="P:gluconeogenesis"/>
    <property type="evidence" value="ECO:0007669"/>
    <property type="project" value="InterPro"/>
</dbReference>
<dbReference type="InterPro" id="IPR000891">
    <property type="entry name" value="PYR_CT"/>
</dbReference>
<dbReference type="Gene3D" id="3.20.20.70">
    <property type="entry name" value="Aldolase class I"/>
    <property type="match status" value="1"/>
</dbReference>
<dbReference type="SUPFAM" id="SSF56059">
    <property type="entry name" value="Glutathione synthetase ATP-binding domain-like"/>
    <property type="match status" value="1"/>
</dbReference>
<dbReference type="FunFam" id="3.20.20.70:FF:000033">
    <property type="entry name" value="Pyruvate carboxylase"/>
    <property type="match status" value="1"/>
</dbReference>
<evidence type="ECO:0000313" key="12">
    <source>
        <dbReference type="Proteomes" id="UP000036403"/>
    </source>
</evidence>
<dbReference type="GO" id="GO:0004736">
    <property type="term" value="F:pyruvate carboxylase activity"/>
    <property type="evidence" value="ECO:0007669"/>
    <property type="project" value="UniProtKB-EC"/>
</dbReference>
<keyword evidence="12" id="KW-1185">Reference proteome</keyword>
<keyword evidence="5" id="KW-0092">Biotin</keyword>
<accession>A0A0J7KJV2</accession>
<feature type="domain" description="Biotin carboxylation" evidence="9">
    <location>
        <begin position="1"/>
        <end position="219"/>
    </location>
</feature>
<dbReference type="InterPro" id="IPR003379">
    <property type="entry name" value="Carboxylase_cons_dom"/>
</dbReference>
<dbReference type="SUPFAM" id="SSF51569">
    <property type="entry name" value="Aldolase"/>
    <property type="match status" value="1"/>
</dbReference>
<dbReference type="PaxDb" id="67767-A0A0J7KJV2"/>
<dbReference type="PROSITE" id="PS50975">
    <property type="entry name" value="ATP_GRASP"/>
    <property type="match status" value="1"/>
</dbReference>
<dbReference type="PANTHER" id="PTHR43778:SF2">
    <property type="entry name" value="PYRUVATE CARBOXYLASE, MITOCHONDRIAL"/>
    <property type="match status" value="1"/>
</dbReference>
<evidence type="ECO:0000259" key="8">
    <source>
        <dbReference type="PROSITE" id="PS50975"/>
    </source>
</evidence>
<dbReference type="EC" id="6.4.1.1" evidence="1"/>
<gene>
    <name evidence="11" type="ORF">RF55_9708</name>
</gene>
<evidence type="ECO:0000259" key="10">
    <source>
        <dbReference type="PROSITE" id="PS50991"/>
    </source>
</evidence>
<evidence type="ECO:0000256" key="3">
    <source>
        <dbReference type="ARBA" id="ARBA00022741"/>
    </source>
</evidence>
<dbReference type="Gene3D" id="3.10.600.10">
    <property type="entry name" value="pyruvate carboxylase f1077a mutant domain"/>
    <property type="match status" value="2"/>
</dbReference>
<dbReference type="SUPFAM" id="SSF51230">
    <property type="entry name" value="Single hybrid motif"/>
    <property type="match status" value="1"/>
</dbReference>
<dbReference type="PROSITE" id="PS50968">
    <property type="entry name" value="BIOTINYL_LIPOYL"/>
    <property type="match status" value="1"/>
</dbReference>
<dbReference type="Pfam" id="PF02786">
    <property type="entry name" value="CPSase_L_D2"/>
    <property type="match status" value="1"/>
</dbReference>
<comment type="caution">
    <text evidence="11">The sequence shown here is derived from an EMBL/GenBank/DDBJ whole genome shotgun (WGS) entry which is preliminary data.</text>
</comment>
<dbReference type="GO" id="GO:0005737">
    <property type="term" value="C:cytoplasm"/>
    <property type="evidence" value="ECO:0007669"/>
    <property type="project" value="TreeGrafter"/>
</dbReference>
<dbReference type="GO" id="GO:0005524">
    <property type="term" value="F:ATP binding"/>
    <property type="evidence" value="ECO:0007669"/>
    <property type="project" value="UniProtKB-UniRule"/>
</dbReference>
<dbReference type="InterPro" id="IPR013785">
    <property type="entry name" value="Aldolase_TIM"/>
</dbReference>
<evidence type="ECO:0000256" key="2">
    <source>
        <dbReference type="ARBA" id="ARBA00022598"/>
    </source>
</evidence>
<dbReference type="NCBIfam" id="TIGR01235">
    <property type="entry name" value="pyruv_carbox"/>
    <property type="match status" value="1"/>
</dbReference>
<feature type="domain" description="ATP-grasp" evidence="8">
    <location>
        <begin position="16"/>
        <end position="86"/>
    </location>
</feature>
<sequence>MNISSKVVEIAPAPSLSSKIRDKMTEYAVKLARHVGYSNAGTVEFLVDESGHFYFIEVNARLQVEHTVTEEITGIDLVQSQIRIAEGITLPELGMTQEKIMPQGFAIQCRVTTEDPAKNFQPDTGRIEVFRSGEGMGIRLDGASAFAGAIISPYYDSLLVKVIAHSGDLQSSCAKMNRALREFRVRGVKTNIPFLLNVLENQKFLNGNVDTYFIDENPQLFQFQPSQNRAQKLLNYLGWVLVNGPSTPLATQLKPADIKPHIPQIALDFAKLAAAEETNDPDAPGKHRIDPLLCFFPDILDPPKGFRHIYKQQGPEAFAKAIRQHKGLLLMDTTFRDAHQSLLATRVRSHDLLTISPFVAHKFNNLYSLENWGGATFDVALRFLHECPWERLDDMRKAIPNIPFQMLLRGANAVGYTNYPDNVVFKFCELAVKTGMDIFRVFDSLNYLPNLIVGMEAAGNAGGIVEAAISYTGDVSDPNRTKYNLKYYVDLADELVKAGTHVLAIKDMAGLLKPRAAEILIDAIRQKHPDVPLHIHTHDTAGAGVASMLACAKSGADVVDVAVDSMSGMTSQPSMGAIVASLQGTDIDTKLDLSNVSEYSAYWEQTRTLYAPFECTTTMKSGNADVYLNEIPGGQYTNLQFQAYSLGLGEFFEDVKKAYRQANLLLGDIIKVTPSSKVVGDLAQFMVQNKLTADDVLKRAEELSFPKSVVEFLQGAIGEPHGGFPEPLRSKVLKDMPRVQGRPGASLAPLDFAALKKELQESHPHLTEKDVMSAALYPKVTKDYLNYKEQFGPVDKLETRVFLTGPKVGEVFDVTIEKGKTLGIKTLAVAEDLTKNGEREVFFEMNGQLRSVFIKDKEAVKELHVHPKAVKGDSNQLGAPMPGEVIDIRVKVGDTVEKGAPLVVLSAMKMEMVVQAPRAGKIKSLDINLGMRLEGDDLVLTFE</sequence>
<dbReference type="OrthoDB" id="196847at2759"/>
<dbReference type="InterPro" id="IPR055268">
    <property type="entry name" value="PCB-like"/>
</dbReference>
<dbReference type="Pfam" id="PF00364">
    <property type="entry name" value="Biotin_lipoyl"/>
    <property type="match status" value="1"/>
</dbReference>
<dbReference type="InterPro" id="IPR011761">
    <property type="entry name" value="ATP-grasp"/>
</dbReference>
<dbReference type="AlphaFoldDB" id="A0A0J7KJV2"/>
<dbReference type="EMBL" id="LBMM01006529">
    <property type="protein sequence ID" value="KMQ90531.1"/>
    <property type="molecule type" value="Genomic_DNA"/>
</dbReference>
<dbReference type="PROSITE" id="PS00867">
    <property type="entry name" value="CPSASE_2"/>
    <property type="match status" value="1"/>
</dbReference>
<feature type="domain" description="Lipoyl-binding" evidence="7">
    <location>
        <begin position="868"/>
        <end position="943"/>
    </location>
</feature>
<dbReference type="CDD" id="cd06850">
    <property type="entry name" value="biotinyl_domain"/>
    <property type="match status" value="1"/>
</dbReference>
<evidence type="ECO:0000256" key="1">
    <source>
        <dbReference type="ARBA" id="ARBA00013057"/>
    </source>
</evidence>
<dbReference type="PROSITE" id="PS50979">
    <property type="entry name" value="BC"/>
    <property type="match status" value="1"/>
</dbReference>
<dbReference type="STRING" id="67767.A0A0J7KJV2"/>
<dbReference type="Proteomes" id="UP000036403">
    <property type="component" value="Unassembled WGS sequence"/>
</dbReference>
<dbReference type="InterPro" id="IPR005479">
    <property type="entry name" value="CPAse_ATP-bd"/>
</dbReference>
<dbReference type="InterPro" id="IPR011054">
    <property type="entry name" value="Rudment_hybrid_motif"/>
</dbReference>
<reference evidence="11 12" key="1">
    <citation type="submission" date="2015-04" db="EMBL/GenBank/DDBJ databases">
        <title>Lasius niger genome sequencing.</title>
        <authorList>
            <person name="Konorov E.A."/>
            <person name="Nikitin M.A."/>
            <person name="Kirill M.V."/>
            <person name="Chang P."/>
        </authorList>
    </citation>
    <scope>NUCLEOTIDE SEQUENCE [LARGE SCALE GENOMIC DNA]</scope>
    <source>
        <tissue evidence="11">Whole</tissue>
    </source>
</reference>
<protein>
    <recommendedName>
        <fullName evidence="1">pyruvate carboxylase</fullName>
        <ecNumber evidence="1">6.4.1.1</ecNumber>
    </recommendedName>
</protein>
<dbReference type="InterPro" id="IPR011764">
    <property type="entry name" value="Biotin_carboxylation_dom"/>
</dbReference>
<dbReference type="InterPro" id="IPR011053">
    <property type="entry name" value="Single_hybrid_motif"/>
</dbReference>
<keyword evidence="11" id="KW-0670">Pyruvate</keyword>
<feature type="domain" description="Pyruvate carboxyltransferase" evidence="10">
    <location>
        <begin position="328"/>
        <end position="597"/>
    </location>
</feature>
<dbReference type="InterPro" id="IPR005930">
    <property type="entry name" value="Pyruv_COase"/>
</dbReference>
<dbReference type="SUPFAM" id="SSF51246">
    <property type="entry name" value="Rudiment single hybrid motif"/>
    <property type="match status" value="1"/>
</dbReference>
<dbReference type="NCBIfam" id="NF006761">
    <property type="entry name" value="PRK09282.1"/>
    <property type="match status" value="1"/>
</dbReference>
<dbReference type="SMART" id="SM00878">
    <property type="entry name" value="Biotin_carb_C"/>
    <property type="match status" value="1"/>
</dbReference>
<keyword evidence="3 6" id="KW-0547">Nucleotide-binding</keyword>
<evidence type="ECO:0000259" key="7">
    <source>
        <dbReference type="PROSITE" id="PS50968"/>
    </source>
</evidence>
<dbReference type="GO" id="GO:0046872">
    <property type="term" value="F:metal ion binding"/>
    <property type="evidence" value="ECO:0007669"/>
    <property type="project" value="InterPro"/>
</dbReference>
<dbReference type="FunFam" id="3.10.600.10:FF:000001">
    <property type="entry name" value="Pyruvate carboxylase"/>
    <property type="match status" value="1"/>
</dbReference>
<dbReference type="Pfam" id="PF02785">
    <property type="entry name" value="Biotin_carb_C"/>
    <property type="match status" value="1"/>
</dbReference>
<proteinExistence type="predicted"/>
<dbReference type="FunFam" id="2.40.50.100:FF:000003">
    <property type="entry name" value="Acetyl-CoA carboxylase biotin carboxyl carrier protein"/>
    <property type="match status" value="1"/>
</dbReference>
<organism evidence="11 12">
    <name type="scientific">Lasius niger</name>
    <name type="common">Black garden ant</name>
    <dbReference type="NCBI Taxonomy" id="67767"/>
    <lineage>
        <taxon>Eukaryota</taxon>
        <taxon>Metazoa</taxon>
        <taxon>Ecdysozoa</taxon>
        <taxon>Arthropoda</taxon>
        <taxon>Hexapoda</taxon>
        <taxon>Insecta</taxon>
        <taxon>Pterygota</taxon>
        <taxon>Neoptera</taxon>
        <taxon>Endopterygota</taxon>
        <taxon>Hymenoptera</taxon>
        <taxon>Apocrita</taxon>
        <taxon>Aculeata</taxon>
        <taxon>Formicoidea</taxon>
        <taxon>Formicidae</taxon>
        <taxon>Formicinae</taxon>
        <taxon>Lasius</taxon>
        <taxon>Lasius</taxon>
    </lineage>
</organism>
<dbReference type="PROSITE" id="PS50991">
    <property type="entry name" value="PYR_CT"/>
    <property type="match status" value="1"/>
</dbReference>